<accession>A0A8H4U6C3</accession>
<comment type="caution">
    <text evidence="2">The sequence shown here is derived from an EMBL/GenBank/DDBJ whole genome shotgun (WGS) entry which is preliminary data.</text>
</comment>
<feature type="compositionally biased region" description="Low complexity" evidence="1">
    <location>
        <begin position="55"/>
        <end position="68"/>
    </location>
</feature>
<reference evidence="2" key="2">
    <citation type="submission" date="2020-05" db="EMBL/GenBank/DDBJ databases">
        <authorList>
            <person name="Kim H.-S."/>
            <person name="Proctor R.H."/>
            <person name="Brown D.W."/>
        </authorList>
    </citation>
    <scope>NUCLEOTIDE SEQUENCE</scope>
    <source>
        <strain evidence="2">NRRL 20472</strain>
    </source>
</reference>
<reference evidence="2" key="1">
    <citation type="journal article" date="2020" name="BMC Genomics">
        <title>Correction to: Identification and distribution of gene clusters required for synthesis of sphingolipid metabolism inhibitors in diverse species of the filamentous fungus Fusarium.</title>
        <authorList>
            <person name="Kim H.S."/>
            <person name="Lohmar J.M."/>
            <person name="Busman M."/>
            <person name="Brown D.W."/>
            <person name="Naumann T.A."/>
            <person name="Divon H.H."/>
            <person name="Lysoe E."/>
            <person name="Uhlig S."/>
            <person name="Proctor R.H."/>
        </authorList>
    </citation>
    <scope>NUCLEOTIDE SEQUENCE</scope>
    <source>
        <strain evidence="2">NRRL 20472</strain>
    </source>
</reference>
<feature type="region of interest" description="Disordered" evidence="1">
    <location>
        <begin position="1"/>
        <end position="82"/>
    </location>
</feature>
<dbReference type="EMBL" id="JABEXW010000128">
    <property type="protein sequence ID" value="KAF4970328.1"/>
    <property type="molecule type" value="Genomic_DNA"/>
</dbReference>
<gene>
    <name evidence="2" type="ORF">FSARC_2648</name>
</gene>
<dbReference type="AlphaFoldDB" id="A0A8H4U6C3"/>
<evidence type="ECO:0000256" key="1">
    <source>
        <dbReference type="SAM" id="MobiDB-lite"/>
    </source>
</evidence>
<sequence length="149" mass="16333">MARSFTVSGHASIQKTLLESSSATENAAPVHPHPVTEADHGAPGSAHPPPRVPRARPTSRPSRPEPASQLGEASGSQRVDAESPAWLQEHIVNWQIPPRTLRYLGTAWKVEAFDYFKSGAPLPSYLRGVEGQLRREWAKQQREAPKSTT</sequence>
<protein>
    <submittedName>
        <fullName evidence="2">Uncharacterized protein</fullName>
    </submittedName>
</protein>
<evidence type="ECO:0000313" key="2">
    <source>
        <dbReference type="EMBL" id="KAF4970328.1"/>
    </source>
</evidence>
<keyword evidence="3" id="KW-1185">Reference proteome</keyword>
<organism evidence="2 3">
    <name type="scientific">Fusarium sarcochroum</name>
    <dbReference type="NCBI Taxonomy" id="1208366"/>
    <lineage>
        <taxon>Eukaryota</taxon>
        <taxon>Fungi</taxon>
        <taxon>Dikarya</taxon>
        <taxon>Ascomycota</taxon>
        <taxon>Pezizomycotina</taxon>
        <taxon>Sordariomycetes</taxon>
        <taxon>Hypocreomycetidae</taxon>
        <taxon>Hypocreales</taxon>
        <taxon>Nectriaceae</taxon>
        <taxon>Fusarium</taxon>
        <taxon>Fusarium lateritium species complex</taxon>
    </lineage>
</organism>
<feature type="compositionally biased region" description="Polar residues" evidence="1">
    <location>
        <begin position="1"/>
        <end position="25"/>
    </location>
</feature>
<dbReference type="Proteomes" id="UP000622797">
    <property type="component" value="Unassembled WGS sequence"/>
</dbReference>
<name>A0A8H4U6C3_9HYPO</name>
<evidence type="ECO:0000313" key="3">
    <source>
        <dbReference type="Proteomes" id="UP000622797"/>
    </source>
</evidence>
<proteinExistence type="predicted"/>